<keyword evidence="1" id="KW-0472">Membrane</keyword>
<accession>M4BMP9</accession>
<keyword evidence="1" id="KW-0812">Transmembrane</keyword>
<dbReference type="EnsemblProtists" id="HpaT807686">
    <property type="protein sequence ID" value="HpaP807686"/>
    <property type="gene ID" value="HpaG807686"/>
</dbReference>
<protein>
    <submittedName>
        <fullName evidence="2">Uncharacterized protein</fullName>
    </submittedName>
</protein>
<evidence type="ECO:0000256" key="1">
    <source>
        <dbReference type="SAM" id="Phobius"/>
    </source>
</evidence>
<dbReference type="AlphaFoldDB" id="M4BMP9"/>
<dbReference type="EMBL" id="JH598426">
    <property type="status" value="NOT_ANNOTATED_CDS"/>
    <property type="molecule type" value="Genomic_DNA"/>
</dbReference>
<sequence length="59" mass="6955">MWNDVTSGLQTRGRLPKAQNPARYRLYLLATCLSWCDLFLLLLVNKRRRWAFAKLMDGI</sequence>
<reference evidence="3" key="1">
    <citation type="journal article" date="2010" name="Science">
        <title>Signatures of adaptation to obligate biotrophy in the Hyaloperonospora arabidopsidis genome.</title>
        <authorList>
            <person name="Baxter L."/>
            <person name="Tripathy S."/>
            <person name="Ishaque N."/>
            <person name="Boot N."/>
            <person name="Cabral A."/>
            <person name="Kemen E."/>
            <person name="Thines M."/>
            <person name="Ah-Fong A."/>
            <person name="Anderson R."/>
            <person name="Badejoko W."/>
            <person name="Bittner-Eddy P."/>
            <person name="Boore J.L."/>
            <person name="Chibucos M.C."/>
            <person name="Coates M."/>
            <person name="Dehal P."/>
            <person name="Delehaunty K."/>
            <person name="Dong S."/>
            <person name="Downton P."/>
            <person name="Dumas B."/>
            <person name="Fabro G."/>
            <person name="Fronick C."/>
            <person name="Fuerstenberg S.I."/>
            <person name="Fulton L."/>
            <person name="Gaulin E."/>
            <person name="Govers F."/>
            <person name="Hughes L."/>
            <person name="Humphray S."/>
            <person name="Jiang R.H."/>
            <person name="Judelson H."/>
            <person name="Kamoun S."/>
            <person name="Kyung K."/>
            <person name="Meijer H."/>
            <person name="Minx P."/>
            <person name="Morris P."/>
            <person name="Nelson J."/>
            <person name="Phuntumart V."/>
            <person name="Qutob D."/>
            <person name="Rehmany A."/>
            <person name="Rougon-Cardoso A."/>
            <person name="Ryden P."/>
            <person name="Torto-Alalibo T."/>
            <person name="Studholme D."/>
            <person name="Wang Y."/>
            <person name="Win J."/>
            <person name="Wood J."/>
            <person name="Clifton S.W."/>
            <person name="Rogers J."/>
            <person name="Van den Ackerveken G."/>
            <person name="Jones J.D."/>
            <person name="McDowell J.M."/>
            <person name="Beynon J."/>
            <person name="Tyler B.M."/>
        </authorList>
    </citation>
    <scope>NUCLEOTIDE SEQUENCE [LARGE SCALE GENOMIC DNA]</scope>
    <source>
        <strain evidence="3">Emoy2</strain>
    </source>
</reference>
<dbReference type="InParanoid" id="M4BMP9"/>
<reference evidence="2" key="2">
    <citation type="submission" date="2015-06" db="UniProtKB">
        <authorList>
            <consortium name="EnsemblProtists"/>
        </authorList>
    </citation>
    <scope>IDENTIFICATION</scope>
    <source>
        <strain evidence="2">Emoy2</strain>
    </source>
</reference>
<feature type="transmembrane region" description="Helical" evidence="1">
    <location>
        <begin position="24"/>
        <end position="44"/>
    </location>
</feature>
<dbReference type="Proteomes" id="UP000011713">
    <property type="component" value="Unassembled WGS sequence"/>
</dbReference>
<name>M4BMP9_HYAAE</name>
<dbReference type="HOGENOM" id="CLU_2965780_0_0_1"/>
<proteinExistence type="predicted"/>
<keyword evidence="1" id="KW-1133">Transmembrane helix</keyword>
<evidence type="ECO:0000313" key="2">
    <source>
        <dbReference type="EnsemblProtists" id="HpaP807686"/>
    </source>
</evidence>
<organism evidence="2 3">
    <name type="scientific">Hyaloperonospora arabidopsidis (strain Emoy2)</name>
    <name type="common">Downy mildew agent</name>
    <name type="synonym">Peronospora arabidopsidis</name>
    <dbReference type="NCBI Taxonomy" id="559515"/>
    <lineage>
        <taxon>Eukaryota</taxon>
        <taxon>Sar</taxon>
        <taxon>Stramenopiles</taxon>
        <taxon>Oomycota</taxon>
        <taxon>Peronosporomycetes</taxon>
        <taxon>Peronosporales</taxon>
        <taxon>Peronosporaceae</taxon>
        <taxon>Hyaloperonospora</taxon>
    </lineage>
</organism>
<evidence type="ECO:0000313" key="3">
    <source>
        <dbReference type="Proteomes" id="UP000011713"/>
    </source>
</evidence>
<keyword evidence="3" id="KW-1185">Reference proteome</keyword>
<dbReference type="VEuPathDB" id="FungiDB:HpaG807686"/>